<dbReference type="EC" id="2.3.1.30" evidence="2"/>
<comment type="catalytic activity">
    <reaction evidence="6">
        <text>L-serine + acetyl-CoA = O-acetyl-L-serine + CoA</text>
        <dbReference type="Rhea" id="RHEA:24560"/>
        <dbReference type="ChEBI" id="CHEBI:33384"/>
        <dbReference type="ChEBI" id="CHEBI:57287"/>
        <dbReference type="ChEBI" id="CHEBI:57288"/>
        <dbReference type="ChEBI" id="CHEBI:58340"/>
        <dbReference type="EC" id="2.3.1.30"/>
    </reaction>
</comment>
<proteinExistence type="inferred from homology"/>
<name>A0ABS0J3S6_9BACT</name>
<organism evidence="8 9">
    <name type="scientific">Nitratidesulfovibrio oxamicus</name>
    <dbReference type="NCBI Taxonomy" id="32016"/>
    <lineage>
        <taxon>Bacteria</taxon>
        <taxon>Pseudomonadati</taxon>
        <taxon>Thermodesulfobacteriota</taxon>
        <taxon>Desulfovibrionia</taxon>
        <taxon>Desulfovibrionales</taxon>
        <taxon>Desulfovibrionaceae</taxon>
        <taxon>Nitratidesulfovibrio</taxon>
    </lineage>
</organism>
<keyword evidence="3" id="KW-0028">Amino-acid biosynthesis</keyword>
<keyword evidence="5" id="KW-0012">Acyltransferase</keyword>
<dbReference type="PANTHER" id="PTHR42811">
    <property type="entry name" value="SERINE ACETYLTRANSFERASE"/>
    <property type="match status" value="1"/>
</dbReference>
<evidence type="ECO:0000256" key="3">
    <source>
        <dbReference type="ARBA" id="ARBA00022605"/>
    </source>
</evidence>
<evidence type="ECO:0000256" key="2">
    <source>
        <dbReference type="ARBA" id="ARBA00013266"/>
    </source>
</evidence>
<evidence type="ECO:0000256" key="4">
    <source>
        <dbReference type="ARBA" id="ARBA00022679"/>
    </source>
</evidence>
<dbReference type="Gene3D" id="2.160.10.10">
    <property type="entry name" value="Hexapeptide repeat proteins"/>
    <property type="match status" value="1"/>
</dbReference>
<evidence type="ECO:0000313" key="8">
    <source>
        <dbReference type="EMBL" id="MBG3876845.1"/>
    </source>
</evidence>
<evidence type="ECO:0000256" key="5">
    <source>
        <dbReference type="ARBA" id="ARBA00023315"/>
    </source>
</evidence>
<sequence length="317" mass="34683">MKKLDDLDARSLQGMPELERIAAELCAPESYEAVYHRSLHDAPMPSLEALAEMVSRLRAALLPGFFGTATVHLESMRYHLAANLDSIFRILSEQIRRGACFTCADFARECGSCELHSRDKAIQFLQRLPEIRRMLASDVKAAYEGDPAAKSPGETVFCYPSIAAMINHRIAHELYRMEVPLIPRIISEMAHSRTGIDIHPGARIGEEFFIDHGTGVVIGETCIIGRGCRLYQGVTLGALSFPKDGDGVLIKGNPRHPILEDNVTVYAGATILGRVTIGAGSMVGGNVWVTHDVPPGSKIVQQRSAKPKPDEELVGRT</sequence>
<dbReference type="EMBL" id="VRYY01000176">
    <property type="protein sequence ID" value="MBG3876845.1"/>
    <property type="molecule type" value="Genomic_DNA"/>
</dbReference>
<dbReference type="SUPFAM" id="SSF51161">
    <property type="entry name" value="Trimeric LpxA-like enzymes"/>
    <property type="match status" value="1"/>
</dbReference>
<dbReference type="Gene3D" id="1.10.3130.10">
    <property type="entry name" value="serine acetyltransferase, domain 1"/>
    <property type="match status" value="1"/>
</dbReference>
<comment type="similarity">
    <text evidence="1">Belongs to the transferase hexapeptide repeat family.</text>
</comment>
<dbReference type="InterPro" id="IPR001451">
    <property type="entry name" value="Hexapep"/>
</dbReference>
<dbReference type="InterPro" id="IPR011004">
    <property type="entry name" value="Trimer_LpxA-like_sf"/>
</dbReference>
<dbReference type="InterPro" id="IPR053376">
    <property type="entry name" value="Serine_acetyltransferase"/>
</dbReference>
<protein>
    <recommendedName>
        <fullName evidence="2">serine O-acetyltransferase</fullName>
        <ecNumber evidence="2">2.3.1.30</ecNumber>
    </recommendedName>
</protein>
<feature type="compositionally biased region" description="Basic and acidic residues" evidence="7">
    <location>
        <begin position="307"/>
        <end position="317"/>
    </location>
</feature>
<dbReference type="Pfam" id="PF00132">
    <property type="entry name" value="Hexapep"/>
    <property type="match status" value="1"/>
</dbReference>
<keyword evidence="9" id="KW-1185">Reference proteome</keyword>
<evidence type="ECO:0000256" key="6">
    <source>
        <dbReference type="ARBA" id="ARBA00049486"/>
    </source>
</evidence>
<keyword evidence="4" id="KW-0808">Transferase</keyword>
<dbReference type="CDD" id="cd03354">
    <property type="entry name" value="LbH_SAT"/>
    <property type="match status" value="1"/>
</dbReference>
<evidence type="ECO:0000256" key="1">
    <source>
        <dbReference type="ARBA" id="ARBA00007274"/>
    </source>
</evidence>
<reference evidence="8 9" key="1">
    <citation type="submission" date="2019-08" db="EMBL/GenBank/DDBJ databases">
        <authorList>
            <person name="Luo N."/>
        </authorList>
    </citation>
    <scope>NUCLEOTIDE SEQUENCE [LARGE SCALE GENOMIC DNA]</scope>
    <source>
        <strain evidence="8 9">NCIMB 9442</strain>
    </source>
</reference>
<feature type="region of interest" description="Disordered" evidence="7">
    <location>
        <begin position="298"/>
        <end position="317"/>
    </location>
</feature>
<dbReference type="InterPro" id="IPR045304">
    <property type="entry name" value="LbH_SAT"/>
</dbReference>
<dbReference type="NCBIfam" id="NF041874">
    <property type="entry name" value="EPS_EpsC"/>
    <property type="match status" value="1"/>
</dbReference>
<gene>
    <name evidence="8" type="ORF">FVW20_07360</name>
</gene>
<dbReference type="RefSeq" id="WP_196608923.1">
    <property type="nucleotide sequence ID" value="NZ_VRYY01000176.1"/>
</dbReference>
<comment type="caution">
    <text evidence="8">The sequence shown here is derived from an EMBL/GenBank/DDBJ whole genome shotgun (WGS) entry which is preliminary data.</text>
</comment>
<dbReference type="InterPro" id="IPR042122">
    <property type="entry name" value="Ser_AcTrfase_N_sf"/>
</dbReference>
<evidence type="ECO:0000256" key="7">
    <source>
        <dbReference type="SAM" id="MobiDB-lite"/>
    </source>
</evidence>
<accession>A0ABS0J3S6</accession>
<dbReference type="Proteomes" id="UP001194469">
    <property type="component" value="Unassembled WGS sequence"/>
</dbReference>
<evidence type="ECO:0000313" key="9">
    <source>
        <dbReference type="Proteomes" id="UP001194469"/>
    </source>
</evidence>